<dbReference type="Proteomes" id="UP000298390">
    <property type="component" value="Unassembled WGS sequence"/>
</dbReference>
<evidence type="ECO:0000313" key="1">
    <source>
        <dbReference type="EMBL" id="TFY58567.1"/>
    </source>
</evidence>
<evidence type="ECO:0000313" key="2">
    <source>
        <dbReference type="Proteomes" id="UP000298390"/>
    </source>
</evidence>
<dbReference type="EMBL" id="SEKV01000352">
    <property type="protein sequence ID" value="TFY58567.1"/>
    <property type="molecule type" value="Genomic_DNA"/>
</dbReference>
<proteinExistence type="predicted"/>
<reference evidence="1 2" key="1">
    <citation type="submission" date="2019-01" db="EMBL/GenBank/DDBJ databases">
        <title>Genome sequencing of the rare red list fungi Fomitopsis rosea.</title>
        <authorList>
            <person name="Buettner E."/>
            <person name="Kellner H."/>
        </authorList>
    </citation>
    <scope>NUCLEOTIDE SEQUENCE [LARGE SCALE GENOMIC DNA]</scope>
    <source>
        <strain evidence="1 2">DSM 105464</strain>
    </source>
</reference>
<gene>
    <name evidence="1" type="ORF">EVJ58_g6340</name>
</gene>
<dbReference type="AlphaFoldDB" id="A0A4Y9YAH8"/>
<protein>
    <submittedName>
        <fullName evidence="1">Uncharacterized protein</fullName>
    </submittedName>
</protein>
<organism evidence="1 2">
    <name type="scientific">Rhodofomes roseus</name>
    <dbReference type="NCBI Taxonomy" id="34475"/>
    <lineage>
        <taxon>Eukaryota</taxon>
        <taxon>Fungi</taxon>
        <taxon>Dikarya</taxon>
        <taxon>Basidiomycota</taxon>
        <taxon>Agaricomycotina</taxon>
        <taxon>Agaricomycetes</taxon>
        <taxon>Polyporales</taxon>
        <taxon>Rhodofomes</taxon>
    </lineage>
</organism>
<comment type="caution">
    <text evidence="1">The sequence shown here is derived from an EMBL/GenBank/DDBJ whole genome shotgun (WGS) entry which is preliminary data.</text>
</comment>
<sequence length="53" mass="6093">MPKIKGLSWGTPIDVDEWLDLDTEDIVVFTMCSKRAELYTVDVTRMMLGPIVY</sequence>
<accession>A0A4Y9YAH8</accession>
<name>A0A4Y9YAH8_9APHY</name>